<comment type="caution">
    <text evidence="1">The sequence shown here is derived from an EMBL/GenBank/DDBJ whole genome shotgun (WGS) entry which is preliminary data.</text>
</comment>
<organism evidence="1 2">
    <name type="scientific">Mycobacteroides immunogenum</name>
    <dbReference type="NCBI Taxonomy" id="83262"/>
    <lineage>
        <taxon>Bacteria</taxon>
        <taxon>Bacillati</taxon>
        <taxon>Actinomycetota</taxon>
        <taxon>Actinomycetes</taxon>
        <taxon>Mycobacteriales</taxon>
        <taxon>Mycobacteriaceae</taxon>
        <taxon>Mycobacteroides</taxon>
    </lineage>
</organism>
<accession>A0A179V7S4</accession>
<evidence type="ECO:0000313" key="2">
    <source>
        <dbReference type="Proteomes" id="UP000186919"/>
    </source>
</evidence>
<dbReference type="Proteomes" id="UP000186919">
    <property type="component" value="Unassembled WGS sequence"/>
</dbReference>
<evidence type="ECO:0000313" key="1">
    <source>
        <dbReference type="EMBL" id="OAT67152.1"/>
    </source>
</evidence>
<reference evidence="1 2" key="1">
    <citation type="submission" date="2016-01" db="EMBL/GenBank/DDBJ databases">
        <title>Mycobacterium immunogenum strain CD11_6 genome sequencing and assembly.</title>
        <authorList>
            <person name="Kaur G."/>
            <person name="Nair G.R."/>
            <person name="Mayilraj S."/>
        </authorList>
    </citation>
    <scope>NUCLEOTIDE SEQUENCE [LARGE SCALE GENOMIC DNA]</scope>
    <source>
        <strain evidence="1 2">CD11-6</strain>
    </source>
</reference>
<protein>
    <recommendedName>
        <fullName evidence="3">PE domain-containing protein</fullName>
    </recommendedName>
</protein>
<dbReference type="AlphaFoldDB" id="A0A179V7S4"/>
<proteinExistence type="predicted"/>
<gene>
    <name evidence="1" type="ORF">AWB85_13380</name>
</gene>
<evidence type="ECO:0008006" key="3">
    <source>
        <dbReference type="Google" id="ProtNLM"/>
    </source>
</evidence>
<dbReference type="RefSeq" id="WP_064632330.1">
    <property type="nucleotide sequence ID" value="NZ_LQYE01000030.1"/>
</dbReference>
<name>A0A179V7S4_9MYCO</name>
<dbReference type="EMBL" id="LQYE01000030">
    <property type="protein sequence ID" value="OAT67152.1"/>
    <property type="molecule type" value="Genomic_DNA"/>
</dbReference>
<sequence>MSLDNLKQSAANGSLVLHLEDGAIDSIMAACDDYVRALDDLRRDARDLADYPLGFAETQLPSGDTLARAFQKKASGSPTSADNAFQSHIDQVEEMKTLFAALRKGYKATEANNASSFGQPGR</sequence>